<dbReference type="EMBL" id="CM020618">
    <property type="protein sequence ID" value="KAK1857401.1"/>
    <property type="molecule type" value="Genomic_DNA"/>
</dbReference>
<reference evidence="1" key="1">
    <citation type="submission" date="2019-11" db="EMBL/GenBank/DDBJ databases">
        <title>Nori genome reveals adaptations in red seaweeds to the harsh intertidal environment.</title>
        <authorList>
            <person name="Wang D."/>
            <person name="Mao Y."/>
        </authorList>
    </citation>
    <scope>NUCLEOTIDE SEQUENCE</scope>
    <source>
        <tissue evidence="1">Gametophyte</tissue>
    </source>
</reference>
<dbReference type="Proteomes" id="UP000798662">
    <property type="component" value="Chromosome 1"/>
</dbReference>
<name>A0ACC3BHR2_PYRYE</name>
<sequence>MGEAVGERSAGFLQLVGGVEAYTHRNLVARLFVNKPEIGGRLIQMGSLYSSVQRGGDTPGATAANVGPPPGYTRKPPEREQDSAACVHMVALANYSRGFGLSLINTQAVVVQALHLAENGYYALVGTVTSVVRNHGLQHTVSATYKGSKTTINTYSGAVAAFCRWAAEKSGDDAPVMPISRTTVVSLLEAEKGQRVATRKRARPAEDEDDQPSRDERLPCIHPLRMCGRVRVVVRGQVLLNNVNALSKIAKTLNVLFRDATCECCSRWWREEYASASSYELAVSVCKKRKREKVLEDHAAGASKTLGRRSPSLSDDQRKAAVRWLLLLPTSAMKHRLRALLASLFVLSFSLEARGATAHGIVWSDMVVRQLPAMFSAHGKALDVFST</sequence>
<keyword evidence="2" id="KW-1185">Reference proteome</keyword>
<accession>A0ACC3BHR2</accession>
<evidence type="ECO:0000313" key="2">
    <source>
        <dbReference type="Proteomes" id="UP000798662"/>
    </source>
</evidence>
<proteinExistence type="predicted"/>
<organism evidence="1 2">
    <name type="scientific">Pyropia yezoensis</name>
    <name type="common">Susabi-nori</name>
    <name type="synonym">Porphyra yezoensis</name>
    <dbReference type="NCBI Taxonomy" id="2788"/>
    <lineage>
        <taxon>Eukaryota</taxon>
        <taxon>Rhodophyta</taxon>
        <taxon>Bangiophyceae</taxon>
        <taxon>Bangiales</taxon>
        <taxon>Bangiaceae</taxon>
        <taxon>Pyropia</taxon>
    </lineage>
</organism>
<gene>
    <name evidence="1" type="ORF">I4F81_000020</name>
</gene>
<protein>
    <submittedName>
        <fullName evidence="1">Uncharacterized protein</fullName>
    </submittedName>
</protein>
<evidence type="ECO:0000313" key="1">
    <source>
        <dbReference type="EMBL" id="KAK1857401.1"/>
    </source>
</evidence>
<comment type="caution">
    <text evidence="1">The sequence shown here is derived from an EMBL/GenBank/DDBJ whole genome shotgun (WGS) entry which is preliminary data.</text>
</comment>